<dbReference type="PANTHER" id="PTHR43194">
    <property type="entry name" value="HYDROLASE ALPHA/BETA FOLD FAMILY"/>
    <property type="match status" value="1"/>
</dbReference>
<dbReference type="OrthoDB" id="9804723at2"/>
<name>A0A399QPN2_9PROT</name>
<dbReference type="EMBL" id="QWGB01000010">
    <property type="protein sequence ID" value="RIJ20808.1"/>
    <property type="molecule type" value="Genomic_DNA"/>
</dbReference>
<dbReference type="PANTHER" id="PTHR43194:SF2">
    <property type="entry name" value="PEROXISOMAL MEMBRANE PROTEIN LPX1"/>
    <property type="match status" value="1"/>
</dbReference>
<dbReference type="PRINTS" id="PR00111">
    <property type="entry name" value="ABHYDROLASE"/>
</dbReference>
<evidence type="ECO:0000313" key="2">
    <source>
        <dbReference type="EMBL" id="RIJ20808.1"/>
    </source>
</evidence>
<dbReference type="Pfam" id="PF00561">
    <property type="entry name" value="Abhydrolase_1"/>
    <property type="match status" value="1"/>
</dbReference>
<dbReference type="PRINTS" id="PR00412">
    <property type="entry name" value="EPOXHYDRLASE"/>
</dbReference>
<dbReference type="RefSeq" id="WP_119380609.1">
    <property type="nucleotide sequence ID" value="NZ_QWGB01000010.1"/>
</dbReference>
<dbReference type="AlphaFoldDB" id="A0A399QPN2"/>
<dbReference type="InterPro" id="IPR000639">
    <property type="entry name" value="Epox_hydrolase-like"/>
</dbReference>
<proteinExistence type="predicted"/>
<organism evidence="2 3">
    <name type="scientific">Henriciella barbarensis</name>
    <dbReference type="NCBI Taxonomy" id="86342"/>
    <lineage>
        <taxon>Bacteria</taxon>
        <taxon>Pseudomonadati</taxon>
        <taxon>Pseudomonadota</taxon>
        <taxon>Alphaproteobacteria</taxon>
        <taxon>Hyphomonadales</taxon>
        <taxon>Hyphomonadaceae</taxon>
        <taxon>Henriciella</taxon>
    </lineage>
</organism>
<dbReference type="Proteomes" id="UP000265431">
    <property type="component" value="Unassembled WGS sequence"/>
</dbReference>
<dbReference type="InterPro" id="IPR050228">
    <property type="entry name" value="Carboxylesterase_BioH"/>
</dbReference>
<keyword evidence="2" id="KW-0378">Hydrolase</keyword>
<dbReference type="InterPro" id="IPR000073">
    <property type="entry name" value="AB_hydrolase_1"/>
</dbReference>
<keyword evidence="3" id="KW-1185">Reference proteome</keyword>
<reference evidence="2 3" key="1">
    <citation type="submission" date="2018-08" db="EMBL/GenBank/DDBJ databases">
        <title>Henriciella mobilis sp. nov., isolated from seawater.</title>
        <authorList>
            <person name="Cheng H."/>
            <person name="Wu Y.-H."/>
            <person name="Xu X.-W."/>
            <person name="Guo L.-L."/>
        </authorList>
    </citation>
    <scope>NUCLEOTIDE SEQUENCE [LARGE SCALE GENOMIC DNA]</scope>
    <source>
        <strain evidence="2 3">CCUG66934</strain>
    </source>
</reference>
<accession>A0A399QPN2</accession>
<protein>
    <submittedName>
        <fullName evidence="2">Alpha/beta fold hydrolase</fullName>
    </submittedName>
</protein>
<dbReference type="InterPro" id="IPR029058">
    <property type="entry name" value="AB_hydrolase_fold"/>
</dbReference>
<comment type="caution">
    <text evidence="2">The sequence shown here is derived from an EMBL/GenBank/DDBJ whole genome shotgun (WGS) entry which is preliminary data.</text>
</comment>
<sequence>MNDSSASPSKGLARTPEARFDCLDEYPFQSHYVEIPDLEFGSIRQHYLDEGPKNGPLVLLLHGEPTWSYLYRHMIPILAEAGCRVIAPDLIGFGKSDKPLYPRDFSYGQMVLWLMRFLERLELKRITMFCQDWGGLLGLRLAAVQPERFDRIIASNTALPDGSRPMPDQFRKWRRFSRWSPVFPIGKIVTRGTARGISEQAAAAYDAPFPGIKWKAGARRLPSLVPLSHKDQALADNQKAWSALKRFDKPFLTLFGDSDPITAGWDKIFQDRIPGARNMPHETLPNTGHFCQEDSGHLLAEKALAFIRSTSGSGQVRQAN</sequence>
<evidence type="ECO:0000259" key="1">
    <source>
        <dbReference type="Pfam" id="PF00561"/>
    </source>
</evidence>
<dbReference type="Gene3D" id="3.40.50.1820">
    <property type="entry name" value="alpha/beta hydrolase"/>
    <property type="match status" value="1"/>
</dbReference>
<dbReference type="SUPFAM" id="SSF53474">
    <property type="entry name" value="alpha/beta-Hydrolases"/>
    <property type="match status" value="1"/>
</dbReference>
<dbReference type="GO" id="GO:0016787">
    <property type="term" value="F:hydrolase activity"/>
    <property type="evidence" value="ECO:0007669"/>
    <property type="project" value="UniProtKB-KW"/>
</dbReference>
<feature type="domain" description="AB hydrolase-1" evidence="1">
    <location>
        <begin position="56"/>
        <end position="293"/>
    </location>
</feature>
<dbReference type="NCBIfam" id="NF002043">
    <property type="entry name" value="PRK00870.1"/>
    <property type="match status" value="1"/>
</dbReference>
<gene>
    <name evidence="2" type="ORF">D1224_14115</name>
</gene>
<evidence type="ECO:0000313" key="3">
    <source>
        <dbReference type="Proteomes" id="UP000265431"/>
    </source>
</evidence>